<evidence type="ECO:0000313" key="2">
    <source>
        <dbReference type="Proteomes" id="UP000304148"/>
    </source>
</evidence>
<protein>
    <submittedName>
        <fullName evidence="1">SAM-dependent methyltransferase</fullName>
    </submittedName>
</protein>
<dbReference type="GO" id="GO:0008168">
    <property type="term" value="F:methyltransferase activity"/>
    <property type="evidence" value="ECO:0007669"/>
    <property type="project" value="UniProtKB-KW"/>
</dbReference>
<dbReference type="Proteomes" id="UP000304148">
    <property type="component" value="Chromosome"/>
</dbReference>
<organism evidence="1 2">
    <name type="scientific">Paenibacillus alvei</name>
    <name type="common">Bacillus alvei</name>
    <dbReference type="NCBI Taxonomy" id="44250"/>
    <lineage>
        <taxon>Bacteria</taxon>
        <taxon>Bacillati</taxon>
        <taxon>Bacillota</taxon>
        <taxon>Bacilli</taxon>
        <taxon>Bacillales</taxon>
        <taxon>Paenibacillaceae</taxon>
        <taxon>Paenibacillus</taxon>
    </lineage>
</organism>
<dbReference type="Pfam" id="PF13578">
    <property type="entry name" value="Methyltransf_24"/>
    <property type="match status" value="1"/>
</dbReference>
<proteinExistence type="predicted"/>
<reference evidence="2" key="1">
    <citation type="submission" date="2018-08" db="EMBL/GenBank/DDBJ databases">
        <authorList>
            <person name="Chevrot R."/>
        </authorList>
    </citation>
    <scope>NUCLEOTIDE SEQUENCE [LARGE SCALE GENOMIC DNA]</scope>
</reference>
<name>A0A383RA04_PAEAL</name>
<dbReference type="RefSeq" id="WP_138185803.1">
    <property type="nucleotide sequence ID" value="NZ_LS992241.1"/>
</dbReference>
<keyword evidence="1" id="KW-0808">Transferase</keyword>
<dbReference type="GO" id="GO:0032259">
    <property type="term" value="P:methylation"/>
    <property type="evidence" value="ECO:0007669"/>
    <property type="project" value="UniProtKB-KW"/>
</dbReference>
<keyword evidence="1" id="KW-0489">Methyltransferase</keyword>
<dbReference type="AlphaFoldDB" id="A0A383RA04"/>
<dbReference type="Gene3D" id="3.40.50.150">
    <property type="entry name" value="Vaccinia Virus protein VP39"/>
    <property type="match status" value="2"/>
</dbReference>
<accession>A0A383RA04</accession>
<sequence length="188" mass="21181">MKNRLRSIYELLSIVDGIEGWLSNYEQFALLQLPTMVDHVHGGIVEIGSFKGKSAIALALGSLILSHQKRPIYAIDPFVVPPFHFFWDNVLNQGLESFIVPIQKHSVDALQDCPDEIAAIFIDGDHEYAGVKSDILQYAPKVAAGGLLVFHDYSDYWPGVRKAVDECCSPSEYEYITIYDSMLFIRKK</sequence>
<dbReference type="SUPFAM" id="SSF53335">
    <property type="entry name" value="S-adenosyl-L-methionine-dependent methyltransferases"/>
    <property type="match status" value="1"/>
</dbReference>
<dbReference type="EMBL" id="LS992241">
    <property type="protein sequence ID" value="SYX83788.1"/>
    <property type="molecule type" value="Genomic_DNA"/>
</dbReference>
<dbReference type="InterPro" id="IPR029063">
    <property type="entry name" value="SAM-dependent_MTases_sf"/>
</dbReference>
<evidence type="ECO:0000313" key="1">
    <source>
        <dbReference type="EMBL" id="SYX83788.1"/>
    </source>
</evidence>
<gene>
    <name evidence="1" type="ORF">PBLR_12210</name>
</gene>